<reference evidence="1 2" key="1">
    <citation type="journal article" date="2024" name="Commun. Biol.">
        <title>Comparative genomic analysis of thermophilic fungi reveals convergent evolutionary adaptations and gene losses.</title>
        <authorList>
            <person name="Steindorff A.S."/>
            <person name="Aguilar-Pontes M.V."/>
            <person name="Robinson A.J."/>
            <person name="Andreopoulos B."/>
            <person name="LaButti K."/>
            <person name="Kuo A."/>
            <person name="Mondo S."/>
            <person name="Riley R."/>
            <person name="Otillar R."/>
            <person name="Haridas S."/>
            <person name="Lipzen A."/>
            <person name="Grimwood J."/>
            <person name="Schmutz J."/>
            <person name="Clum A."/>
            <person name="Reid I.D."/>
            <person name="Moisan M.C."/>
            <person name="Butler G."/>
            <person name="Nguyen T.T.M."/>
            <person name="Dewar K."/>
            <person name="Conant G."/>
            <person name="Drula E."/>
            <person name="Henrissat B."/>
            <person name="Hansel C."/>
            <person name="Singer S."/>
            <person name="Hutchinson M.I."/>
            <person name="de Vries R.P."/>
            <person name="Natvig D.O."/>
            <person name="Powell A.J."/>
            <person name="Tsang A."/>
            <person name="Grigoriev I.V."/>
        </authorList>
    </citation>
    <scope>NUCLEOTIDE SEQUENCE [LARGE SCALE GENOMIC DNA]</scope>
    <source>
        <strain evidence="1 2">CBS 494.80</strain>
    </source>
</reference>
<dbReference type="PANTHER" id="PTHR28181:SF1">
    <property type="entry name" value="COLD TOLERANCE PROTEIN 1"/>
    <property type="match status" value="1"/>
</dbReference>
<dbReference type="InterPro" id="IPR036412">
    <property type="entry name" value="HAD-like_sf"/>
</dbReference>
<proteinExistence type="predicted"/>
<dbReference type="SUPFAM" id="SSF56784">
    <property type="entry name" value="HAD-like"/>
    <property type="match status" value="1"/>
</dbReference>
<evidence type="ECO:0000313" key="2">
    <source>
        <dbReference type="Proteomes" id="UP001595075"/>
    </source>
</evidence>
<name>A0ABR4C4A7_9HELO</name>
<dbReference type="Proteomes" id="UP001595075">
    <property type="component" value="Unassembled WGS sequence"/>
</dbReference>
<dbReference type="PANTHER" id="PTHR28181">
    <property type="entry name" value="UPF0655 PROTEIN YCR015C"/>
    <property type="match status" value="1"/>
</dbReference>
<sequence>MSNPPTAFILDFDSTITTSDTISPLTTAAITYQKAHTGIDLTNTWLTISDTYSQLFSRSLHSYTPSSTDRTTLAEEITYQRHLRNVELPSFKRVSESGIFKGVGKEEWKRFARIAVERGEVGVRRGWSEFVESVKRRGGRWGVVSVNFSGEWVRGVLEVGGGGAETSSGVKDRVGNLDVDVLANHPNEEGILLGPGGGPVMATSDAKLAAMEEMLRKWKEEGVKVDRVVYFGDSGTDLECLTKEGVIGVIISGDGGGRLMDSLKRIGREPVHVSSPDVVQKGESETLYWARDFEEVVESELFGLGEGKKL</sequence>
<dbReference type="Gene3D" id="3.40.50.1000">
    <property type="entry name" value="HAD superfamily/HAD-like"/>
    <property type="match status" value="1"/>
</dbReference>
<dbReference type="InterPro" id="IPR050849">
    <property type="entry name" value="HAD-like_hydrolase_phosphatase"/>
</dbReference>
<dbReference type="InterPro" id="IPR023214">
    <property type="entry name" value="HAD_sf"/>
</dbReference>
<dbReference type="CDD" id="cd01427">
    <property type="entry name" value="HAD_like"/>
    <property type="match status" value="1"/>
</dbReference>
<protein>
    <submittedName>
        <fullName evidence="1">Uncharacterized protein</fullName>
    </submittedName>
</protein>
<organism evidence="1 2">
    <name type="scientific">Oculimacula yallundae</name>
    <dbReference type="NCBI Taxonomy" id="86028"/>
    <lineage>
        <taxon>Eukaryota</taxon>
        <taxon>Fungi</taxon>
        <taxon>Dikarya</taxon>
        <taxon>Ascomycota</taxon>
        <taxon>Pezizomycotina</taxon>
        <taxon>Leotiomycetes</taxon>
        <taxon>Helotiales</taxon>
        <taxon>Ploettnerulaceae</taxon>
        <taxon>Oculimacula</taxon>
    </lineage>
</organism>
<dbReference type="EMBL" id="JAZHXI010000013">
    <property type="protein sequence ID" value="KAL2064745.1"/>
    <property type="molecule type" value="Genomic_DNA"/>
</dbReference>
<accession>A0ABR4C4A7</accession>
<comment type="caution">
    <text evidence="1">The sequence shown here is derived from an EMBL/GenBank/DDBJ whole genome shotgun (WGS) entry which is preliminary data.</text>
</comment>
<keyword evidence="2" id="KW-1185">Reference proteome</keyword>
<evidence type="ECO:0000313" key="1">
    <source>
        <dbReference type="EMBL" id="KAL2064745.1"/>
    </source>
</evidence>
<gene>
    <name evidence="1" type="ORF">VTL71DRAFT_3883</name>
</gene>